<dbReference type="InterPro" id="IPR008638">
    <property type="entry name" value="FhaB/CdiA-like_TPS"/>
</dbReference>
<reference evidence="2 3" key="1">
    <citation type="submission" date="2024-09" db="EMBL/GenBank/DDBJ databases">
        <title>Floridaenema gen nov. (Aerosakkonemataceae, Aerosakkonematales ord. nov., Cyanobacteria) from benthic tropical and subtropical fresh waters, with the description of four new species.</title>
        <authorList>
            <person name="Moretto J.A."/>
            <person name="Berthold D.E."/>
            <person name="Lefler F.W."/>
            <person name="Huang I.-S."/>
            <person name="Laughinghouse H. IV."/>
        </authorList>
    </citation>
    <scope>NUCLEOTIDE SEQUENCE [LARGE SCALE GENOMIC DNA]</scope>
    <source>
        <strain evidence="2 3">BLCC-F50</strain>
    </source>
</reference>
<dbReference type="RefSeq" id="WP_413267196.1">
    <property type="nucleotide sequence ID" value="NZ_JBHFNR010000259.1"/>
</dbReference>
<dbReference type="Proteomes" id="UP001576784">
    <property type="component" value="Unassembled WGS sequence"/>
</dbReference>
<sequence>MSRLAQSATPKEPHLKAQILTGSLLSALFCVQPIAAQVVPDATLPVGERSQVTGNPNVQIDGGARRGGNLFHSFSQFSVPTGGSAYFNNAADVQNIFSRVTGGSISNIDGLIRANGTANLFLLNPNGILFGPNARLNIGGSFIATTANSINFADNFQYSATNPQTTPLLTVSIPIGLQMGANPGRIEVQGNGYDLSVTIPIFTPLIRGSSTAGLRVPVGQTLALIGGDIAIDGGTLTAEQGRVELGSARDGQVGLGDGFTFSYPGVQTFGDIRLSRQALADASGGGVIQVQGNQVSLVDGSLLLIQNQETQAGGSIRVNAAQSLALSGASPDGSFAGGLDSETVGIGSGADITVSARQLLVWDGAEMQTISYGFARSGNVMTQVSDSVQIIGFSSANPSLGSAIGTTTYSAGDAGDIIVLAQTLALLDGGNITTATFGSGRSGDVLVNALDLIKLMGQSSVFNSSVIGAISIGTGDAGQLTINTSRLVIQDGGAVSTSTVGIGSAGSVTINAQKSVEVGGSPPLPSPPSRVGSSASIVNDVLRQAYQLPLAPSGASGNVTINTERLSITNGATVDVSNEGVGNAGTLRVNANSISLNLGGSITAATASGEGGNIDLNVRDFLLLRNNSLITASAAGTGNGGNIRIHTGSIVAVPIENSDIRANSVNARGGNIIIDASGLFGIQFRPQDTPLSDITATGANSTLNGTVQLNIERIDPTSGLVQLPTTVVDSSRLIAQGCPANQGNSFVITGRGGLPPTPEQQLDDDAEWSDRRRLVVPQRGHGDERTRGHRDIPNSKLPYTPIVEANAVQVTPTGEISLVVNTSHSAMQNSLYQPVVCPGRH</sequence>
<evidence type="ECO:0000259" key="1">
    <source>
        <dbReference type="SMART" id="SM00912"/>
    </source>
</evidence>
<dbReference type="Gene3D" id="2.160.20.10">
    <property type="entry name" value="Single-stranded right-handed beta-helix, Pectin lyase-like"/>
    <property type="match status" value="2"/>
</dbReference>
<proteinExistence type="predicted"/>
<evidence type="ECO:0000313" key="2">
    <source>
        <dbReference type="EMBL" id="MFB2897584.1"/>
    </source>
</evidence>
<dbReference type="InterPro" id="IPR011050">
    <property type="entry name" value="Pectin_lyase_fold/virulence"/>
</dbReference>
<name>A0ABV4Y0Q5_9CYAN</name>
<dbReference type="SUPFAM" id="SSF51126">
    <property type="entry name" value="Pectin lyase-like"/>
    <property type="match status" value="2"/>
</dbReference>
<dbReference type="SMART" id="SM00912">
    <property type="entry name" value="Haemagg_act"/>
    <property type="match status" value="1"/>
</dbReference>
<comment type="caution">
    <text evidence="2">The sequence shown here is derived from an EMBL/GenBank/DDBJ whole genome shotgun (WGS) entry which is preliminary data.</text>
</comment>
<protein>
    <submittedName>
        <fullName evidence="2">Filamentous hemagglutinin N-terminal domain-containing protein</fullName>
    </submittedName>
</protein>
<gene>
    <name evidence="2" type="ORF">ACE1CI_32090</name>
</gene>
<keyword evidence="3" id="KW-1185">Reference proteome</keyword>
<dbReference type="EMBL" id="JBHFNR010000259">
    <property type="protein sequence ID" value="MFB2897584.1"/>
    <property type="molecule type" value="Genomic_DNA"/>
</dbReference>
<organism evidence="2 3">
    <name type="scientific">Floridaenema flaviceps BLCC-F50</name>
    <dbReference type="NCBI Taxonomy" id="3153642"/>
    <lineage>
        <taxon>Bacteria</taxon>
        <taxon>Bacillati</taxon>
        <taxon>Cyanobacteriota</taxon>
        <taxon>Cyanophyceae</taxon>
        <taxon>Oscillatoriophycideae</taxon>
        <taxon>Aerosakkonematales</taxon>
        <taxon>Aerosakkonemataceae</taxon>
        <taxon>Floridanema</taxon>
        <taxon>Floridanema flaviceps</taxon>
    </lineage>
</organism>
<dbReference type="Pfam" id="PF05860">
    <property type="entry name" value="TPS"/>
    <property type="match status" value="1"/>
</dbReference>
<dbReference type="NCBIfam" id="TIGR01901">
    <property type="entry name" value="adhes_NPXG"/>
    <property type="match status" value="1"/>
</dbReference>
<evidence type="ECO:0000313" key="3">
    <source>
        <dbReference type="Proteomes" id="UP001576784"/>
    </source>
</evidence>
<accession>A0ABV4Y0Q5</accession>
<feature type="domain" description="Filamentous haemagglutinin FhaB/tRNA nuclease CdiA-like TPS" evidence="1">
    <location>
        <begin position="41"/>
        <end position="153"/>
    </location>
</feature>
<dbReference type="InterPro" id="IPR012334">
    <property type="entry name" value="Pectin_lyas_fold"/>
</dbReference>